<dbReference type="AlphaFoldDB" id="A0A9P4HWW5"/>
<evidence type="ECO:0000313" key="3">
    <source>
        <dbReference type="Proteomes" id="UP000799776"/>
    </source>
</evidence>
<feature type="compositionally biased region" description="Basic and acidic residues" evidence="1">
    <location>
        <begin position="1"/>
        <end position="10"/>
    </location>
</feature>
<dbReference type="GO" id="GO:0005737">
    <property type="term" value="C:cytoplasm"/>
    <property type="evidence" value="ECO:0007669"/>
    <property type="project" value="TreeGrafter"/>
</dbReference>
<dbReference type="OrthoDB" id="498286at2759"/>
<feature type="compositionally biased region" description="Polar residues" evidence="1">
    <location>
        <begin position="90"/>
        <end position="100"/>
    </location>
</feature>
<dbReference type="Proteomes" id="UP000799776">
    <property type="component" value="Unassembled WGS sequence"/>
</dbReference>
<reference evidence="2" key="1">
    <citation type="journal article" date="2020" name="Stud. Mycol.">
        <title>101 Dothideomycetes genomes: a test case for predicting lifestyles and emergence of pathogens.</title>
        <authorList>
            <person name="Haridas S."/>
            <person name="Albert R."/>
            <person name="Binder M."/>
            <person name="Bloem J."/>
            <person name="Labutti K."/>
            <person name="Salamov A."/>
            <person name="Andreopoulos B."/>
            <person name="Baker S."/>
            <person name="Barry K."/>
            <person name="Bills G."/>
            <person name="Bluhm B."/>
            <person name="Cannon C."/>
            <person name="Castanera R."/>
            <person name="Culley D."/>
            <person name="Daum C."/>
            <person name="Ezra D."/>
            <person name="Gonzalez J."/>
            <person name="Henrissat B."/>
            <person name="Kuo A."/>
            <person name="Liang C."/>
            <person name="Lipzen A."/>
            <person name="Lutzoni F."/>
            <person name="Magnuson J."/>
            <person name="Mondo S."/>
            <person name="Nolan M."/>
            <person name="Ohm R."/>
            <person name="Pangilinan J."/>
            <person name="Park H.-J."/>
            <person name="Ramirez L."/>
            <person name="Alfaro M."/>
            <person name="Sun H."/>
            <person name="Tritt A."/>
            <person name="Yoshinaga Y."/>
            <person name="Zwiers L.-H."/>
            <person name="Turgeon B."/>
            <person name="Goodwin S."/>
            <person name="Spatafora J."/>
            <person name="Crous P."/>
            <person name="Grigoriev I."/>
        </authorList>
    </citation>
    <scope>NUCLEOTIDE SEQUENCE</scope>
    <source>
        <strain evidence="2">CBS 121410</strain>
    </source>
</reference>
<dbReference type="Pfam" id="PF12239">
    <property type="entry name" value="DUF3605"/>
    <property type="match status" value="1"/>
</dbReference>
<dbReference type="PANTHER" id="PTHR35020:SF2">
    <property type="entry name" value="N-ACETYLGLUCOSAMINE-INDUCED PROTEIN 1"/>
    <property type="match status" value="1"/>
</dbReference>
<dbReference type="EMBL" id="ML978721">
    <property type="protein sequence ID" value="KAF2087081.1"/>
    <property type="molecule type" value="Genomic_DNA"/>
</dbReference>
<accession>A0A9P4HWW5</accession>
<sequence>MAADSRETEPSHPQTQPPSERPPQTQHQHPNLTALDQTTHSQTSPQHTPHTWSSLRTIIAHNDLHLLTRSPSQLQAYAAWSASTAAQHGTITHTSATRTPSTPPQFAVQNPTPFASPSDYLVLPNDWPYSLAPGIEHLLIWLKTPLSLNPATGDLSDAARGLVEEFVTKYFRQRLGEAVKGEKVLWFKNWTALQSVRGVDHVHILIRDVDSSDVEELYSRRLIGT</sequence>
<gene>
    <name evidence="2" type="ORF">K490DRAFT_42714</name>
</gene>
<proteinExistence type="predicted"/>
<feature type="region of interest" description="Disordered" evidence="1">
    <location>
        <begin position="90"/>
        <end position="111"/>
    </location>
</feature>
<feature type="region of interest" description="Disordered" evidence="1">
    <location>
        <begin position="1"/>
        <end position="29"/>
    </location>
</feature>
<dbReference type="GO" id="GO:0006044">
    <property type="term" value="P:N-acetylglucosamine metabolic process"/>
    <property type="evidence" value="ECO:0007669"/>
    <property type="project" value="TreeGrafter"/>
</dbReference>
<evidence type="ECO:0008006" key="4">
    <source>
        <dbReference type="Google" id="ProtNLM"/>
    </source>
</evidence>
<dbReference type="InterPro" id="IPR022036">
    <property type="entry name" value="DUF3605"/>
</dbReference>
<keyword evidence="3" id="KW-1185">Reference proteome</keyword>
<name>A0A9P4HWW5_9PEZI</name>
<evidence type="ECO:0000313" key="2">
    <source>
        <dbReference type="EMBL" id="KAF2087081.1"/>
    </source>
</evidence>
<dbReference type="PANTHER" id="PTHR35020">
    <property type="entry name" value="N-ACETYLGLUCOSAMINE-INDUCED PROTEIN 1"/>
    <property type="match status" value="1"/>
</dbReference>
<protein>
    <recommendedName>
        <fullName evidence="4">N-acetylglucosamine-induced protein 1</fullName>
    </recommendedName>
</protein>
<comment type="caution">
    <text evidence="2">The sequence shown here is derived from an EMBL/GenBank/DDBJ whole genome shotgun (WGS) entry which is preliminary data.</text>
</comment>
<organism evidence="2 3">
    <name type="scientific">Saccharata proteae CBS 121410</name>
    <dbReference type="NCBI Taxonomy" id="1314787"/>
    <lineage>
        <taxon>Eukaryota</taxon>
        <taxon>Fungi</taxon>
        <taxon>Dikarya</taxon>
        <taxon>Ascomycota</taxon>
        <taxon>Pezizomycotina</taxon>
        <taxon>Dothideomycetes</taxon>
        <taxon>Dothideomycetes incertae sedis</taxon>
        <taxon>Botryosphaeriales</taxon>
        <taxon>Saccharataceae</taxon>
        <taxon>Saccharata</taxon>
    </lineage>
</organism>
<evidence type="ECO:0000256" key="1">
    <source>
        <dbReference type="SAM" id="MobiDB-lite"/>
    </source>
</evidence>